<feature type="domain" description="DEAD-box RNA helicase Q" evidence="10">
    <location>
        <begin position="77"/>
        <end position="105"/>
    </location>
</feature>
<accession>A0A1F5IR71</accession>
<feature type="domain" description="Helicase ATP-binding" evidence="8">
    <location>
        <begin position="108"/>
        <end position="277"/>
    </location>
</feature>
<evidence type="ECO:0000256" key="4">
    <source>
        <dbReference type="ARBA" id="ARBA00022840"/>
    </source>
</evidence>
<evidence type="ECO:0000313" key="12">
    <source>
        <dbReference type="Proteomes" id="UP000176336"/>
    </source>
</evidence>
<dbReference type="PROSITE" id="PS51194">
    <property type="entry name" value="HELICASE_CTER"/>
    <property type="match status" value="1"/>
</dbReference>
<evidence type="ECO:0000256" key="1">
    <source>
        <dbReference type="ARBA" id="ARBA00022741"/>
    </source>
</evidence>
<dbReference type="InterPro" id="IPR027417">
    <property type="entry name" value="P-loop_NTPase"/>
</dbReference>
<dbReference type="InterPro" id="IPR011545">
    <property type="entry name" value="DEAD/DEAH_box_helicase_dom"/>
</dbReference>
<dbReference type="InterPro" id="IPR044742">
    <property type="entry name" value="DEAD/DEAH_RhlB"/>
</dbReference>
<organism evidence="11 12">
    <name type="scientific">Candidatus Daviesbacteria bacterium RIFCSPHIGHO2_01_FULL_41_23</name>
    <dbReference type="NCBI Taxonomy" id="1797764"/>
    <lineage>
        <taxon>Bacteria</taxon>
        <taxon>Candidatus Daviesiibacteriota</taxon>
    </lineage>
</organism>
<dbReference type="CDD" id="cd18787">
    <property type="entry name" value="SF2_C_DEAD"/>
    <property type="match status" value="1"/>
</dbReference>
<protein>
    <recommendedName>
        <fullName evidence="13">RNA helicase</fullName>
    </recommendedName>
</protein>
<dbReference type="PROSITE" id="PS51195">
    <property type="entry name" value="Q_MOTIF"/>
    <property type="match status" value="1"/>
</dbReference>
<evidence type="ECO:0000256" key="7">
    <source>
        <dbReference type="SAM" id="MobiDB-lite"/>
    </source>
</evidence>
<name>A0A1F5IR71_9BACT</name>
<dbReference type="EMBL" id="MFCR01000008">
    <property type="protein sequence ID" value="OGE18875.1"/>
    <property type="molecule type" value="Genomic_DNA"/>
</dbReference>
<dbReference type="SMART" id="SM00487">
    <property type="entry name" value="DEXDc"/>
    <property type="match status" value="1"/>
</dbReference>
<dbReference type="Pfam" id="PF00271">
    <property type="entry name" value="Helicase_C"/>
    <property type="match status" value="1"/>
</dbReference>
<keyword evidence="1" id="KW-0547">Nucleotide-binding</keyword>
<dbReference type="Pfam" id="PF00270">
    <property type="entry name" value="DEAD"/>
    <property type="match status" value="1"/>
</dbReference>
<dbReference type="GO" id="GO:0003676">
    <property type="term" value="F:nucleic acid binding"/>
    <property type="evidence" value="ECO:0007669"/>
    <property type="project" value="InterPro"/>
</dbReference>
<reference evidence="11 12" key="1">
    <citation type="journal article" date="2016" name="Nat. Commun.">
        <title>Thousands of microbial genomes shed light on interconnected biogeochemical processes in an aquifer system.</title>
        <authorList>
            <person name="Anantharaman K."/>
            <person name="Brown C.T."/>
            <person name="Hug L.A."/>
            <person name="Sharon I."/>
            <person name="Castelle C.J."/>
            <person name="Probst A.J."/>
            <person name="Thomas B.C."/>
            <person name="Singh A."/>
            <person name="Wilkins M.J."/>
            <person name="Karaoz U."/>
            <person name="Brodie E.L."/>
            <person name="Williams K.H."/>
            <person name="Hubbard S.S."/>
            <person name="Banfield J.F."/>
        </authorList>
    </citation>
    <scope>NUCLEOTIDE SEQUENCE [LARGE SCALE GENOMIC DNA]</scope>
</reference>
<dbReference type="PANTHER" id="PTHR47959:SF13">
    <property type="entry name" value="ATP-DEPENDENT RNA HELICASE RHLE"/>
    <property type="match status" value="1"/>
</dbReference>
<feature type="short sequence motif" description="Q motif" evidence="6">
    <location>
        <begin position="77"/>
        <end position="105"/>
    </location>
</feature>
<evidence type="ECO:0000256" key="2">
    <source>
        <dbReference type="ARBA" id="ARBA00022801"/>
    </source>
</evidence>
<dbReference type="AlphaFoldDB" id="A0A1F5IR71"/>
<dbReference type="Gene3D" id="3.40.50.300">
    <property type="entry name" value="P-loop containing nucleotide triphosphate hydrolases"/>
    <property type="match status" value="2"/>
</dbReference>
<keyword evidence="2" id="KW-0378">Hydrolase</keyword>
<evidence type="ECO:0000259" key="10">
    <source>
        <dbReference type="PROSITE" id="PS51195"/>
    </source>
</evidence>
<proteinExistence type="inferred from homology"/>
<dbReference type="GO" id="GO:0016787">
    <property type="term" value="F:hydrolase activity"/>
    <property type="evidence" value="ECO:0007669"/>
    <property type="project" value="UniProtKB-KW"/>
</dbReference>
<evidence type="ECO:0000313" key="11">
    <source>
        <dbReference type="EMBL" id="OGE18875.1"/>
    </source>
</evidence>
<evidence type="ECO:0000256" key="5">
    <source>
        <dbReference type="ARBA" id="ARBA00038437"/>
    </source>
</evidence>
<dbReference type="PANTHER" id="PTHR47959">
    <property type="entry name" value="ATP-DEPENDENT RNA HELICASE RHLE-RELATED"/>
    <property type="match status" value="1"/>
</dbReference>
<keyword evidence="3" id="KW-0347">Helicase</keyword>
<keyword evidence="4" id="KW-0067">ATP-binding</keyword>
<gene>
    <name evidence="11" type="ORF">A2871_02700</name>
</gene>
<evidence type="ECO:0000259" key="8">
    <source>
        <dbReference type="PROSITE" id="PS51192"/>
    </source>
</evidence>
<dbReference type="InterPro" id="IPR014014">
    <property type="entry name" value="RNA_helicase_DEAD_Q_motif"/>
</dbReference>
<dbReference type="GO" id="GO:0005829">
    <property type="term" value="C:cytosol"/>
    <property type="evidence" value="ECO:0007669"/>
    <property type="project" value="TreeGrafter"/>
</dbReference>
<feature type="region of interest" description="Disordered" evidence="7">
    <location>
        <begin position="1"/>
        <end position="52"/>
    </location>
</feature>
<evidence type="ECO:0008006" key="13">
    <source>
        <dbReference type="Google" id="ProtNLM"/>
    </source>
</evidence>
<evidence type="ECO:0000259" key="9">
    <source>
        <dbReference type="PROSITE" id="PS51194"/>
    </source>
</evidence>
<dbReference type="GO" id="GO:0003724">
    <property type="term" value="F:RNA helicase activity"/>
    <property type="evidence" value="ECO:0007669"/>
    <property type="project" value="InterPro"/>
</dbReference>
<dbReference type="CDD" id="cd00268">
    <property type="entry name" value="DEADc"/>
    <property type="match status" value="1"/>
</dbReference>
<dbReference type="InterPro" id="IPR014001">
    <property type="entry name" value="Helicase_ATP-bd"/>
</dbReference>
<evidence type="ECO:0000256" key="3">
    <source>
        <dbReference type="ARBA" id="ARBA00022806"/>
    </source>
</evidence>
<dbReference type="InterPro" id="IPR050079">
    <property type="entry name" value="DEAD_box_RNA_helicase"/>
</dbReference>
<dbReference type="Proteomes" id="UP000176336">
    <property type="component" value="Unassembled WGS sequence"/>
</dbReference>
<evidence type="ECO:0000256" key="6">
    <source>
        <dbReference type="PROSITE-ProRule" id="PRU00552"/>
    </source>
</evidence>
<comment type="caution">
    <text evidence="11">The sequence shown here is derived from an EMBL/GenBank/DDBJ whole genome shotgun (WGS) entry which is preliminary data.</text>
</comment>
<comment type="similarity">
    <text evidence="5">Belongs to the DEAD box helicase family.</text>
</comment>
<dbReference type="GO" id="GO:0005524">
    <property type="term" value="F:ATP binding"/>
    <property type="evidence" value="ECO:0007669"/>
    <property type="project" value="UniProtKB-KW"/>
</dbReference>
<dbReference type="SUPFAM" id="SSF52540">
    <property type="entry name" value="P-loop containing nucleoside triphosphate hydrolases"/>
    <property type="match status" value="1"/>
</dbReference>
<dbReference type="PROSITE" id="PS51192">
    <property type="entry name" value="HELICASE_ATP_BIND_1"/>
    <property type="match status" value="1"/>
</dbReference>
<sequence length="419" mass="47411">MYNGNRYRSRTSIRHGGFNNGSARPPQRGNFGNTGRRFSSNRGGGNQRRSQLEGADINMFIRKAEQVVPEETRTIVQGFDSFNLHEVLMQNIASHGYTIPTPVQAQAIKPILEGRDVIGLASTGTGKTAAFLIPLINKIYQNRDQKALIIVPTRELALQINQEFKDLSRNMNLYSAFIIGGSNMFRQIQDLRQNPHIVIATPGRLKDLIERRKIFLQDYSHIVLDEVDLMVDIGFVSDVKFFVSLMPKVRQSLFFSATISGKIQDILRSFVSNPVTVSVKKQATSENVDQDVVRIERIDKKIDQLHDLLIKDGFDKVLIFGKTKHGIEKLNKELEYRGFKVGAIHGNKRQSQRQRVLQSFKQNEIQILLATDVASRGLDIDNVTHVINYDLPQTYDDYIHRIGRTGRAGKTGFALTFVA</sequence>
<dbReference type="SMART" id="SM00490">
    <property type="entry name" value="HELICc"/>
    <property type="match status" value="1"/>
</dbReference>
<feature type="domain" description="Helicase C-terminal" evidence="9">
    <location>
        <begin position="301"/>
        <end position="419"/>
    </location>
</feature>
<dbReference type="InterPro" id="IPR001650">
    <property type="entry name" value="Helicase_C-like"/>
</dbReference>